<dbReference type="AlphaFoldDB" id="A7ARW9"/>
<dbReference type="EMBL" id="AAXT01000002">
    <property type="protein sequence ID" value="EDO07288.1"/>
    <property type="molecule type" value="Genomic_DNA"/>
</dbReference>
<accession>A7ARW9</accession>
<dbReference type="KEGG" id="bbo:BBOV_IV009340"/>
<evidence type="ECO:0000313" key="2">
    <source>
        <dbReference type="Proteomes" id="UP000002173"/>
    </source>
</evidence>
<dbReference type="InParanoid" id="A7ARW9"/>
<evidence type="ECO:0000313" key="1">
    <source>
        <dbReference type="EMBL" id="EDO07288.1"/>
    </source>
</evidence>
<protein>
    <submittedName>
        <fullName evidence="1">Uncharacterized protein</fullName>
    </submittedName>
</protein>
<dbReference type="GeneID" id="5479090"/>
<dbReference type="VEuPathDB" id="PiroplasmaDB:BBOV_IV009340"/>
<dbReference type="OMA" id="ECYDQCA"/>
<reference evidence="1 2" key="1">
    <citation type="journal article" date="2007" name="PLoS Pathog.">
        <title>Genome sequence of Babesia bovis and comparative analysis of apicomplexan hemoprotozoa.</title>
        <authorList>
            <person name="Brayton K.A."/>
            <person name="Lau A.O.T."/>
            <person name="Herndon D.R."/>
            <person name="Hannick L."/>
            <person name="Kappmeyer L.S."/>
            <person name="Berens S.J."/>
            <person name="Bidwell S.L."/>
            <person name="Brown W.C."/>
            <person name="Crabtree J."/>
            <person name="Fadrosh D."/>
            <person name="Feldblum T."/>
            <person name="Forberger H.A."/>
            <person name="Haas B.J."/>
            <person name="Howell J.M."/>
            <person name="Khouri H."/>
            <person name="Koo H."/>
            <person name="Mann D.J."/>
            <person name="Norimine J."/>
            <person name="Paulsen I.T."/>
            <person name="Radune D."/>
            <person name="Ren Q."/>
            <person name="Smith R.K. Jr."/>
            <person name="Suarez C.E."/>
            <person name="White O."/>
            <person name="Wortman J.R."/>
            <person name="Knowles D.P. Jr."/>
            <person name="McElwain T.F."/>
            <person name="Nene V.M."/>
        </authorList>
    </citation>
    <scope>NUCLEOTIDE SEQUENCE [LARGE SCALE GENOMIC DNA]</scope>
    <source>
        <strain evidence="1">T2Bo</strain>
    </source>
</reference>
<keyword evidence="2" id="KW-1185">Reference proteome</keyword>
<reference evidence="2" key="2">
    <citation type="journal article" date="2020" name="Data Brief">
        <title>Transcriptome dataset of Babesia bovis life stages within vertebrate and invertebrate hosts.</title>
        <authorList>
            <person name="Ueti M.W."/>
            <person name="Johnson W.C."/>
            <person name="Kappmeyer L.S."/>
            <person name="Herndon D.R."/>
            <person name="Mousel M.R."/>
            <person name="Reif K.E."/>
            <person name="Taus N.S."/>
            <person name="Ifeonu O.O."/>
            <person name="Silva J.C."/>
            <person name="Suarez C.E."/>
            <person name="Brayton K.A."/>
        </authorList>
    </citation>
    <scope>NUCLEOTIDE SEQUENCE [LARGE SCALE GENOMIC DNA]</scope>
</reference>
<dbReference type="Proteomes" id="UP000002173">
    <property type="component" value="Unassembled WGS sequence"/>
</dbReference>
<organism evidence="1 2">
    <name type="scientific">Babesia bovis</name>
    <dbReference type="NCBI Taxonomy" id="5865"/>
    <lineage>
        <taxon>Eukaryota</taxon>
        <taxon>Sar</taxon>
        <taxon>Alveolata</taxon>
        <taxon>Apicomplexa</taxon>
        <taxon>Aconoidasida</taxon>
        <taxon>Piroplasmida</taxon>
        <taxon>Babesiidae</taxon>
        <taxon>Babesia</taxon>
    </lineage>
</organism>
<dbReference type="RefSeq" id="XP_001610856.1">
    <property type="nucleotide sequence ID" value="XM_001610806.1"/>
</dbReference>
<gene>
    <name evidence="1" type="ORF">BBOV_IV009340</name>
</gene>
<proteinExistence type="predicted"/>
<sequence>MVALGFVDRIKSVFTGNTQEGAEEFKDLRKYERLLEEERKVKEDNIEYNLNREANTALNFAKAYGECYDQCAGLALRQELKAASLESLIPKDVVTVASKDILTFKKNPGEAAVTDLVGEILGEDMSEGPKPTAEHIIKQQLNEDIRRNIRIYELQCEAKCAKEFIHLMK</sequence>
<comment type="caution">
    <text evidence="1">The sequence shown here is derived from an EMBL/GenBank/DDBJ whole genome shotgun (WGS) entry which is preliminary data.</text>
</comment>
<name>A7ARW9_BABBO</name>
<dbReference type="eggNOG" id="ENOG502QXER">
    <property type="taxonomic scope" value="Eukaryota"/>
</dbReference>
<reference evidence="2" key="3">
    <citation type="journal article" date="2021" name="Int. J. Parasitol.">
        <title>Comparative analysis of gene expression between Babesia bovis blood stages and kinetes allowed by improved genome annotation.</title>
        <authorList>
            <person name="Ueti M.W."/>
            <person name="Johnson W.C."/>
            <person name="Kappmeyer L.S."/>
            <person name="Herndon D.R."/>
            <person name="Mousel M.R."/>
            <person name="Reif K.E."/>
            <person name="Taus N.S."/>
            <person name="Ifeonu O.O."/>
            <person name="Silva J.C."/>
            <person name="Suarez C.E."/>
            <person name="Brayton K.A."/>
        </authorList>
    </citation>
    <scope>NUCLEOTIDE SEQUENCE [LARGE SCALE GENOMIC DNA]</scope>
</reference>